<dbReference type="Proteomes" id="UP000034264">
    <property type="component" value="Unassembled WGS sequence"/>
</dbReference>
<organism evidence="3 4">
    <name type="scientific">Candidatus Amesbacteria bacterium GW2011_GWC2_45_19</name>
    <dbReference type="NCBI Taxonomy" id="1618366"/>
    <lineage>
        <taxon>Bacteria</taxon>
        <taxon>Candidatus Amesiibacteriota</taxon>
    </lineage>
</organism>
<sequence length="501" mass="57383">MKKYIFILLVLLIPAFSLMLRPGIFTMHDFHPFRQYEFSQCVAAKTFPCRWAPDAGMGYGEPVFNFYGQFPYWVGQIFHSLGLQIIDSVKANFILTIIVSAVGMYLLGKKYWGNLGGMIAALFYIYAPYRAVDVWVRGSLNEAYALALFPFIFLSLDNFLDDHQPRHLWWLVFFASALLITHNLSALMIAPFLAIWVFKKFPVPFSRLIAAAAAVFLLSAFYLLPVIFESRLVTLNLTTSSYYNYQLHWTTLKQLFISRFWGYGGSTWGPNDTMSFSVGYLQWLVPLFLLLRKKSLAFIAFGFFAVFLTHGKSEFIWKLFPPLAYIQFPWRFLAVSTFFLSLSSGAISQVFSKKILSLLIILVILINFSFFRPDIWRSIGDKEQFSGALWDEQRSSALQDFWPKTAKQLPTGFAPRLPQVLLTTDTYQKIQYPIVYFPGWKSQVELFPSGPLGLITARVPLGTQINLKFTNTPIRTIGNITSLVALLCLILSGYYLLPRRV</sequence>
<name>A0A0G1Q490_9BACT</name>
<evidence type="ECO:0000256" key="1">
    <source>
        <dbReference type="SAM" id="Phobius"/>
    </source>
</evidence>
<feature type="transmembrane region" description="Helical" evidence="1">
    <location>
        <begin position="477"/>
        <end position="497"/>
    </location>
</feature>
<accession>A0A0G1Q490</accession>
<feature type="transmembrane region" description="Helical" evidence="1">
    <location>
        <begin position="323"/>
        <end position="343"/>
    </location>
</feature>
<dbReference type="AlphaFoldDB" id="A0A0G1Q490"/>
<dbReference type="EMBL" id="LCKS01000001">
    <property type="protein sequence ID" value="KKU03490.1"/>
    <property type="molecule type" value="Genomic_DNA"/>
</dbReference>
<keyword evidence="1" id="KW-1133">Transmembrane helix</keyword>
<dbReference type="InterPro" id="IPR018776">
    <property type="entry name" value="Membrane_prot_PTPS-rel_domain"/>
</dbReference>
<keyword evidence="1" id="KW-0812">Transmembrane</keyword>
<feature type="transmembrane region" description="Helical" evidence="1">
    <location>
        <begin position="298"/>
        <end position="317"/>
    </location>
</feature>
<evidence type="ECO:0000313" key="4">
    <source>
        <dbReference type="Proteomes" id="UP000034264"/>
    </source>
</evidence>
<feature type="transmembrane region" description="Helical" evidence="1">
    <location>
        <begin position="208"/>
        <end position="228"/>
    </location>
</feature>
<feature type="domain" description="Membrane protein 6-pyruvoyl-tetrahydropterin synthase-related" evidence="2">
    <location>
        <begin position="64"/>
        <end position="366"/>
    </location>
</feature>
<feature type="transmembrane region" description="Helical" evidence="1">
    <location>
        <begin position="111"/>
        <end position="127"/>
    </location>
</feature>
<feature type="transmembrane region" description="Helical" evidence="1">
    <location>
        <begin position="139"/>
        <end position="156"/>
    </location>
</feature>
<evidence type="ECO:0000313" key="3">
    <source>
        <dbReference type="EMBL" id="KKU03490.1"/>
    </source>
</evidence>
<keyword evidence="1" id="KW-0472">Membrane</keyword>
<proteinExistence type="predicted"/>
<reference evidence="3 4" key="1">
    <citation type="journal article" date="2015" name="Nature">
        <title>rRNA introns, odd ribosomes, and small enigmatic genomes across a large radiation of phyla.</title>
        <authorList>
            <person name="Brown C.T."/>
            <person name="Hug L.A."/>
            <person name="Thomas B.C."/>
            <person name="Sharon I."/>
            <person name="Castelle C.J."/>
            <person name="Singh A."/>
            <person name="Wilkins M.J."/>
            <person name="Williams K.H."/>
            <person name="Banfield J.F."/>
        </authorList>
    </citation>
    <scope>NUCLEOTIDE SEQUENCE [LARGE SCALE GENOMIC DNA]</scope>
</reference>
<feature type="transmembrane region" description="Helical" evidence="1">
    <location>
        <begin position="355"/>
        <end position="371"/>
    </location>
</feature>
<dbReference type="Pfam" id="PF10131">
    <property type="entry name" value="PTPS_related"/>
    <property type="match status" value="1"/>
</dbReference>
<comment type="caution">
    <text evidence="3">The sequence shown here is derived from an EMBL/GenBank/DDBJ whole genome shotgun (WGS) entry which is preliminary data.</text>
</comment>
<feature type="transmembrane region" description="Helical" evidence="1">
    <location>
        <begin position="168"/>
        <end position="196"/>
    </location>
</feature>
<evidence type="ECO:0000259" key="2">
    <source>
        <dbReference type="Pfam" id="PF10131"/>
    </source>
</evidence>
<protein>
    <recommendedName>
        <fullName evidence="2">Membrane protein 6-pyruvoyl-tetrahydropterin synthase-related domain-containing protein</fullName>
    </recommendedName>
</protein>
<gene>
    <name evidence="3" type="ORF">UX05_C0001G0119</name>
</gene>